<gene>
    <name evidence="1" type="ORF">Psi01_59350</name>
</gene>
<sequence>MTPRTTQQSAQASAAIDFTPGDSVHHIELSDIWGTVQAINADTDEVFVLWDMRGHGDYRPRDPRWAPAAKLSSSWL</sequence>
<protein>
    <submittedName>
        <fullName evidence="1">Uncharacterized protein</fullName>
    </submittedName>
</protein>
<accession>A0A8J3SMT5</accession>
<dbReference type="EMBL" id="BOOJ01000052">
    <property type="protein sequence ID" value="GIH95305.1"/>
    <property type="molecule type" value="Genomic_DNA"/>
</dbReference>
<reference evidence="1 2" key="1">
    <citation type="submission" date="2021-01" db="EMBL/GenBank/DDBJ databases">
        <title>Whole genome shotgun sequence of Planobispora siamensis NBRC 107568.</title>
        <authorList>
            <person name="Komaki H."/>
            <person name="Tamura T."/>
        </authorList>
    </citation>
    <scope>NUCLEOTIDE SEQUENCE [LARGE SCALE GENOMIC DNA]</scope>
    <source>
        <strain evidence="1 2">NBRC 107568</strain>
    </source>
</reference>
<proteinExistence type="predicted"/>
<name>A0A8J3SMT5_9ACTN</name>
<keyword evidence="2" id="KW-1185">Reference proteome</keyword>
<evidence type="ECO:0000313" key="1">
    <source>
        <dbReference type="EMBL" id="GIH95305.1"/>
    </source>
</evidence>
<organism evidence="1 2">
    <name type="scientific">Planobispora siamensis</name>
    <dbReference type="NCBI Taxonomy" id="936338"/>
    <lineage>
        <taxon>Bacteria</taxon>
        <taxon>Bacillati</taxon>
        <taxon>Actinomycetota</taxon>
        <taxon>Actinomycetes</taxon>
        <taxon>Streptosporangiales</taxon>
        <taxon>Streptosporangiaceae</taxon>
        <taxon>Planobispora</taxon>
    </lineage>
</organism>
<comment type="caution">
    <text evidence="1">The sequence shown here is derived from an EMBL/GenBank/DDBJ whole genome shotgun (WGS) entry which is preliminary data.</text>
</comment>
<dbReference type="Proteomes" id="UP000619788">
    <property type="component" value="Unassembled WGS sequence"/>
</dbReference>
<dbReference type="AlphaFoldDB" id="A0A8J3SMT5"/>
<evidence type="ECO:0000313" key="2">
    <source>
        <dbReference type="Proteomes" id="UP000619788"/>
    </source>
</evidence>
<dbReference type="RefSeq" id="WP_204067404.1">
    <property type="nucleotide sequence ID" value="NZ_BOOJ01000052.1"/>
</dbReference>